<keyword evidence="7" id="KW-1185">Reference proteome</keyword>
<gene>
    <name evidence="6" type="ORF">OHK93_003669</name>
</gene>
<sequence length="1004" mass="109249">MKNDEKVKADTSKLQLHYPSSPSLLRTHSRRQQFTANEVSPLLANLSPASTWEALVATSAVAAAKDDNRKFVETSVAHASESERAWGIRAALAGKKIHEWYDELSSWPWQSKEAASENPFETMANDDRVDRYMDRIETIKDDMETLRVDELKNHVRETHVIQGSGIPNYKKLEDFAAIITATIVQSLPTLSYLSALLKAWSVRLIILKEIPSLLMELGSCRESMISAWLAIGQGVSNGNGDGPRRDFTQRSFISVKAVLQDQLSELARKIDSQLDLLEGSRDTLPNKWIDGMDDLETEYSSWVVAAQDLVFTNEMGSSQSHNISRTVDKPPLPSGLTGREETSNEIENDSPLARSMSEPGADGILPLDLKPPSSDVKDLAGTLTMDGPGEDMSSLETRKEEHSSEKKEKPAALSIPTSLLNGIASHPDLSSSHSPGSDSEASEDFSNKSSPEIMSASVATFFGSPVEVMTPRVSARNSISSNTSRSVHRKSEPIDFKLSKSPERAILRTGLRPQQRSVTSPPDSPPPQLPQTFAADDRAANLPLGQPRVRSASMQSFEKIGNQDIRKLLVRRTGSYSPCTPAMPPPVNKVAADLPSLLPDNSLKSNDAAVETVNPTTSEMTHRSLKSTDNATTIESPKHQRTPSSTAKRFHKELSSPPKALQHNPASSVLSSTKTRNRFEEFSDAPAGTMSIKVQKLRSANPSAQNPIPSAGVAKPKDQLEARISRILTNIPADIRLKSTGSKTPPSPSNRPRNISDPRTPLRRSITPKLLRAKTPTQSPSLTLEAAPKSDGKPAQHVANDSEIRIYHLQQSGKDTAPLKLHVRLVGEAGERVMVRVGGGWADLGEYLRDYAMHHSSSSKRSVSDNNPYFDFQSLPGSSPAVSTPGGLSTPASRSRPVSPMTSSRPSSRSSWTEMTGNESPSLMGLKAERLRKADISPGKQAWVEGMVDQARQGGSNANGNGNLKKEKRKSSVSGSREEGMGWLGKVGGTNRVFLRGKRDVSGP</sequence>
<dbReference type="SUPFAM" id="SSF143575">
    <property type="entry name" value="GAS2 domain-like"/>
    <property type="match status" value="1"/>
</dbReference>
<feature type="compositionally biased region" description="Low complexity" evidence="4">
    <location>
        <begin position="893"/>
        <end position="911"/>
    </location>
</feature>
<feature type="compositionally biased region" description="Polar residues" evidence="4">
    <location>
        <begin position="953"/>
        <end position="962"/>
    </location>
</feature>
<dbReference type="GO" id="GO:0005856">
    <property type="term" value="C:cytoskeleton"/>
    <property type="evidence" value="ECO:0007669"/>
    <property type="project" value="UniProtKB-SubCell"/>
</dbReference>
<keyword evidence="2" id="KW-0963">Cytoplasm</keyword>
<evidence type="ECO:0000256" key="4">
    <source>
        <dbReference type="SAM" id="MobiDB-lite"/>
    </source>
</evidence>
<evidence type="ECO:0000256" key="3">
    <source>
        <dbReference type="ARBA" id="ARBA00023212"/>
    </source>
</evidence>
<evidence type="ECO:0000313" key="7">
    <source>
        <dbReference type="Proteomes" id="UP001161017"/>
    </source>
</evidence>
<dbReference type="InterPro" id="IPR036534">
    <property type="entry name" value="GAR_dom_sf"/>
</dbReference>
<feature type="compositionally biased region" description="Basic and acidic residues" evidence="4">
    <location>
        <begin position="788"/>
        <end position="797"/>
    </location>
</feature>
<accession>A0AA43QY60</accession>
<feature type="domain" description="GAR" evidence="5">
    <location>
        <begin position="777"/>
        <end position="855"/>
    </location>
</feature>
<feature type="compositionally biased region" description="Polar residues" evidence="4">
    <location>
        <begin position="875"/>
        <end position="892"/>
    </location>
</feature>
<protein>
    <recommendedName>
        <fullName evidence="5">GAR domain-containing protein</fullName>
    </recommendedName>
</protein>
<dbReference type="Proteomes" id="UP001161017">
    <property type="component" value="Unassembled WGS sequence"/>
</dbReference>
<feature type="region of interest" description="Disordered" evidence="4">
    <location>
        <begin position="858"/>
        <end position="925"/>
    </location>
</feature>
<comment type="caution">
    <text evidence="6">The sequence shown here is derived from an EMBL/GenBank/DDBJ whole genome shotgun (WGS) entry which is preliminary data.</text>
</comment>
<feature type="compositionally biased region" description="Polar residues" evidence="4">
    <location>
        <begin position="664"/>
        <end position="674"/>
    </location>
</feature>
<dbReference type="Gene3D" id="3.30.920.20">
    <property type="entry name" value="Gas2-like domain"/>
    <property type="match status" value="1"/>
</dbReference>
<feature type="region of interest" description="Disordered" evidence="4">
    <location>
        <begin position="317"/>
        <end position="450"/>
    </location>
</feature>
<feature type="compositionally biased region" description="Basic and acidic residues" evidence="4">
    <location>
        <begin position="489"/>
        <end position="506"/>
    </location>
</feature>
<feature type="compositionally biased region" description="Polar residues" evidence="4">
    <location>
        <begin position="912"/>
        <end position="921"/>
    </location>
</feature>
<dbReference type="GO" id="GO:0008017">
    <property type="term" value="F:microtubule binding"/>
    <property type="evidence" value="ECO:0007669"/>
    <property type="project" value="InterPro"/>
</dbReference>
<dbReference type="Pfam" id="PF02187">
    <property type="entry name" value="GAS2"/>
    <property type="match status" value="1"/>
</dbReference>
<organism evidence="6 7">
    <name type="scientific">Ramalina farinacea</name>
    <dbReference type="NCBI Taxonomy" id="258253"/>
    <lineage>
        <taxon>Eukaryota</taxon>
        <taxon>Fungi</taxon>
        <taxon>Dikarya</taxon>
        <taxon>Ascomycota</taxon>
        <taxon>Pezizomycotina</taxon>
        <taxon>Lecanoromycetes</taxon>
        <taxon>OSLEUM clade</taxon>
        <taxon>Lecanoromycetidae</taxon>
        <taxon>Lecanorales</taxon>
        <taxon>Lecanorineae</taxon>
        <taxon>Ramalinaceae</taxon>
        <taxon>Ramalina</taxon>
    </lineage>
</organism>
<evidence type="ECO:0000259" key="5">
    <source>
        <dbReference type="PROSITE" id="PS51460"/>
    </source>
</evidence>
<feature type="compositionally biased region" description="Basic and acidic residues" evidence="4">
    <location>
        <begin position="396"/>
        <end position="410"/>
    </location>
</feature>
<feature type="compositionally biased region" description="Low complexity" evidence="4">
    <location>
        <begin position="738"/>
        <end position="759"/>
    </location>
</feature>
<dbReference type="PROSITE" id="PS51460">
    <property type="entry name" value="GAR"/>
    <property type="match status" value="1"/>
</dbReference>
<evidence type="ECO:0000256" key="1">
    <source>
        <dbReference type="ARBA" id="ARBA00004245"/>
    </source>
</evidence>
<feature type="region of interest" description="Disordered" evidence="4">
    <location>
        <begin position="952"/>
        <end position="988"/>
    </location>
</feature>
<feature type="compositionally biased region" description="Polar residues" evidence="4">
    <location>
        <begin position="475"/>
        <end position="485"/>
    </location>
</feature>
<feature type="region of interest" description="Disordered" evidence="4">
    <location>
        <begin position="614"/>
        <end position="675"/>
    </location>
</feature>
<dbReference type="AlphaFoldDB" id="A0AA43QY60"/>
<proteinExistence type="predicted"/>
<evidence type="ECO:0000256" key="2">
    <source>
        <dbReference type="ARBA" id="ARBA00022490"/>
    </source>
</evidence>
<comment type="subcellular location">
    <subcellularLocation>
        <location evidence="1">Cytoplasm</location>
        <location evidence="1">Cytoskeleton</location>
    </subcellularLocation>
</comment>
<feature type="region of interest" description="Disordered" evidence="4">
    <location>
        <begin position="472"/>
        <end position="533"/>
    </location>
</feature>
<evidence type="ECO:0000313" key="6">
    <source>
        <dbReference type="EMBL" id="MDI1492455.1"/>
    </source>
</evidence>
<reference evidence="6" key="1">
    <citation type="journal article" date="2023" name="Genome Biol. Evol.">
        <title>First Whole Genome Sequence and Flow Cytometry Genome Size Data for the Lichen-Forming Fungus Ramalina farinacea (Ascomycota).</title>
        <authorList>
            <person name="Llewellyn T."/>
            <person name="Mian S."/>
            <person name="Hill R."/>
            <person name="Leitch I.J."/>
            <person name="Gaya E."/>
        </authorList>
    </citation>
    <scope>NUCLEOTIDE SEQUENCE</scope>
    <source>
        <strain evidence="6">LIQ254RAFAR</strain>
    </source>
</reference>
<feature type="compositionally biased region" description="Low complexity" evidence="4">
    <location>
        <begin position="424"/>
        <end position="439"/>
    </location>
</feature>
<keyword evidence="3" id="KW-0206">Cytoskeleton</keyword>
<dbReference type="InterPro" id="IPR003108">
    <property type="entry name" value="GAR_dom"/>
</dbReference>
<name>A0AA43QY60_9LECA</name>
<feature type="region of interest" description="Disordered" evidence="4">
    <location>
        <begin position="733"/>
        <end position="797"/>
    </location>
</feature>
<dbReference type="EMBL" id="JAPUFD010000019">
    <property type="protein sequence ID" value="MDI1492455.1"/>
    <property type="molecule type" value="Genomic_DNA"/>
</dbReference>